<dbReference type="Pfam" id="PF01478">
    <property type="entry name" value="Peptidase_A24"/>
    <property type="match status" value="1"/>
</dbReference>
<proteinExistence type="predicted"/>
<dbReference type="PANTHER" id="PTHR36506:SF1">
    <property type="entry name" value="PREFLAGELLIN PEPTIDASE"/>
    <property type="match status" value="1"/>
</dbReference>
<dbReference type="EMBL" id="CP043506">
    <property type="protein sequence ID" value="QEO17608.1"/>
    <property type="molecule type" value="Genomic_DNA"/>
</dbReference>
<evidence type="ECO:0000256" key="6">
    <source>
        <dbReference type="SAM" id="Phobius"/>
    </source>
</evidence>
<name>A0A5C1YPZ1_9PROT</name>
<feature type="transmembrane region" description="Helical" evidence="6">
    <location>
        <begin position="96"/>
        <end position="116"/>
    </location>
</feature>
<dbReference type="InterPro" id="IPR052218">
    <property type="entry name" value="Preflagellin_Peptidase"/>
</dbReference>
<dbReference type="Proteomes" id="UP000324536">
    <property type="component" value="Chromosome"/>
</dbReference>
<dbReference type="Gene3D" id="1.20.120.1220">
    <property type="match status" value="1"/>
</dbReference>
<comment type="subcellular location">
    <subcellularLocation>
        <location evidence="1">Cell membrane</location>
        <topology evidence="1">Multi-pass membrane protein</topology>
    </subcellularLocation>
</comment>
<feature type="transmembrane region" description="Helical" evidence="6">
    <location>
        <begin position="145"/>
        <end position="163"/>
    </location>
</feature>
<accession>A0A5C1YPZ1</accession>
<keyword evidence="9" id="KW-1185">Reference proteome</keyword>
<dbReference type="PANTHER" id="PTHR36506">
    <property type="entry name" value="PREFLAGELLIN PEPTIDASE"/>
    <property type="match status" value="1"/>
</dbReference>
<keyword evidence="2" id="KW-1003">Cell membrane</keyword>
<evidence type="ECO:0000256" key="2">
    <source>
        <dbReference type="ARBA" id="ARBA00022475"/>
    </source>
</evidence>
<evidence type="ECO:0000313" key="9">
    <source>
        <dbReference type="Proteomes" id="UP000324536"/>
    </source>
</evidence>
<evidence type="ECO:0000313" key="8">
    <source>
        <dbReference type="EMBL" id="QEO17608.1"/>
    </source>
</evidence>
<feature type="domain" description="Prepilin type IV endopeptidase peptidase" evidence="7">
    <location>
        <begin position="13"/>
        <end position="109"/>
    </location>
</feature>
<evidence type="ECO:0000256" key="3">
    <source>
        <dbReference type="ARBA" id="ARBA00022692"/>
    </source>
</evidence>
<evidence type="ECO:0000256" key="4">
    <source>
        <dbReference type="ARBA" id="ARBA00022989"/>
    </source>
</evidence>
<feature type="transmembrane region" description="Helical" evidence="6">
    <location>
        <begin position="32"/>
        <end position="49"/>
    </location>
</feature>
<keyword evidence="5 6" id="KW-0472">Membrane</keyword>
<dbReference type="GO" id="GO:0005886">
    <property type="term" value="C:plasma membrane"/>
    <property type="evidence" value="ECO:0007669"/>
    <property type="project" value="UniProtKB-SubCell"/>
</dbReference>
<organism evidence="8 9">
    <name type="scientific">Acetobacter vaccinii</name>
    <dbReference type="NCBI Taxonomy" id="2592655"/>
    <lineage>
        <taxon>Bacteria</taxon>
        <taxon>Pseudomonadati</taxon>
        <taxon>Pseudomonadota</taxon>
        <taxon>Alphaproteobacteria</taxon>
        <taxon>Acetobacterales</taxon>
        <taxon>Acetobacteraceae</taxon>
        <taxon>Acetobacter</taxon>
    </lineage>
</organism>
<protein>
    <submittedName>
        <fullName evidence="8">Peptidase A24</fullName>
    </submittedName>
</protein>
<gene>
    <name evidence="8" type="ORF">FLP30_07620</name>
</gene>
<evidence type="ECO:0000256" key="5">
    <source>
        <dbReference type="ARBA" id="ARBA00023136"/>
    </source>
</evidence>
<sequence length="164" mass="17425">MAILAGGGSIVACVAVLLFLVAVVHDVRTREIPDWVSVAFVVMGLLVLPHGAWGRLLGAGILFCLFYALWFVGGIGGGDVKLIASSSLLFPPLQQMWYLLDIALAGGVLAFAYLALRRWGSTAPAAPYGRLLRVECWRIRRGGPLPYAVAIFAGFAVTALRGGL</sequence>
<evidence type="ECO:0000256" key="1">
    <source>
        <dbReference type="ARBA" id="ARBA00004651"/>
    </source>
</evidence>
<keyword evidence="3 6" id="KW-0812">Transmembrane</keyword>
<dbReference type="KEGG" id="acek:FLP30_07620"/>
<evidence type="ECO:0000259" key="7">
    <source>
        <dbReference type="Pfam" id="PF01478"/>
    </source>
</evidence>
<feature type="transmembrane region" description="Helical" evidence="6">
    <location>
        <begin position="56"/>
        <end position="76"/>
    </location>
</feature>
<dbReference type="AlphaFoldDB" id="A0A5C1YPZ1"/>
<reference evidence="8 9" key="1">
    <citation type="submission" date="2019-09" db="EMBL/GenBank/DDBJ databases">
        <title>Genome sequencing of strain KACC 21233.</title>
        <authorList>
            <person name="Heo J."/>
            <person name="Kim S.-J."/>
            <person name="Kim J.-S."/>
            <person name="Hong S.-B."/>
            <person name="Kwon S.-W."/>
        </authorList>
    </citation>
    <scope>NUCLEOTIDE SEQUENCE [LARGE SCALE GENOMIC DNA]</scope>
    <source>
        <strain evidence="8 9">KACC 21233</strain>
    </source>
</reference>
<dbReference type="InterPro" id="IPR000045">
    <property type="entry name" value="Prepilin_IV_endopep_pep"/>
</dbReference>
<dbReference type="GO" id="GO:0004190">
    <property type="term" value="F:aspartic-type endopeptidase activity"/>
    <property type="evidence" value="ECO:0007669"/>
    <property type="project" value="InterPro"/>
</dbReference>
<dbReference type="OrthoDB" id="5329005at2"/>
<keyword evidence="4 6" id="KW-1133">Transmembrane helix</keyword>